<evidence type="ECO:0000313" key="14">
    <source>
        <dbReference type="Proteomes" id="UP000181790"/>
    </source>
</evidence>
<keyword evidence="7" id="KW-0573">Peptidoglycan synthesis</keyword>
<evidence type="ECO:0000256" key="2">
    <source>
        <dbReference type="ARBA" id="ARBA00022519"/>
    </source>
</evidence>
<keyword evidence="2" id="KW-0997">Cell inner membrane</keyword>
<evidence type="ECO:0000259" key="12">
    <source>
        <dbReference type="Pfam" id="PF00912"/>
    </source>
</evidence>
<evidence type="ECO:0000256" key="11">
    <source>
        <dbReference type="SAM" id="MobiDB-lite"/>
    </source>
</evidence>
<keyword evidence="14" id="KW-1185">Reference proteome</keyword>
<evidence type="ECO:0000313" key="13">
    <source>
        <dbReference type="EMBL" id="OIN58533.1"/>
    </source>
</evidence>
<evidence type="ECO:0000256" key="9">
    <source>
        <dbReference type="ARBA" id="ARBA00023136"/>
    </source>
</evidence>
<dbReference type="GO" id="GO:0071555">
    <property type="term" value="P:cell wall organization"/>
    <property type="evidence" value="ECO:0007669"/>
    <property type="project" value="UniProtKB-KW"/>
</dbReference>
<keyword evidence="4" id="KW-0808">Transferase</keyword>
<dbReference type="EMBL" id="MORL01000006">
    <property type="protein sequence ID" value="OIN58533.1"/>
    <property type="molecule type" value="Genomic_DNA"/>
</dbReference>
<keyword evidence="5" id="KW-0812">Transmembrane</keyword>
<keyword evidence="3" id="KW-0328">Glycosyltransferase</keyword>
<organism evidence="13 14">
    <name type="scientific">Arsenicibacter rosenii</name>
    <dbReference type="NCBI Taxonomy" id="1750698"/>
    <lineage>
        <taxon>Bacteria</taxon>
        <taxon>Pseudomonadati</taxon>
        <taxon>Bacteroidota</taxon>
        <taxon>Cytophagia</taxon>
        <taxon>Cytophagales</taxon>
        <taxon>Spirosomataceae</taxon>
        <taxon>Arsenicibacter</taxon>
    </lineage>
</organism>
<gene>
    <name evidence="13" type="ORF">BLX24_13230</name>
</gene>
<dbReference type="Proteomes" id="UP000181790">
    <property type="component" value="Unassembled WGS sequence"/>
</dbReference>
<dbReference type="GO" id="GO:0016763">
    <property type="term" value="F:pentosyltransferase activity"/>
    <property type="evidence" value="ECO:0007669"/>
    <property type="project" value="InterPro"/>
</dbReference>
<evidence type="ECO:0000256" key="7">
    <source>
        <dbReference type="ARBA" id="ARBA00022984"/>
    </source>
</evidence>
<evidence type="ECO:0000256" key="1">
    <source>
        <dbReference type="ARBA" id="ARBA00022475"/>
    </source>
</evidence>
<dbReference type="RefSeq" id="WP_071503642.1">
    <property type="nucleotide sequence ID" value="NZ_MORL01000006.1"/>
</dbReference>
<dbReference type="InterPro" id="IPR036950">
    <property type="entry name" value="PBP_transglycosylase"/>
</dbReference>
<name>A0A1S2VIJ5_9BACT</name>
<dbReference type="Gene3D" id="1.10.3810.10">
    <property type="entry name" value="Biosynthetic peptidoglycan transglycosylase-like"/>
    <property type="match status" value="1"/>
</dbReference>
<dbReference type="InterPro" id="IPR011812">
    <property type="entry name" value="Pep_trsgly"/>
</dbReference>
<feature type="region of interest" description="Disordered" evidence="11">
    <location>
        <begin position="659"/>
        <end position="736"/>
    </location>
</feature>
<protein>
    <submittedName>
        <fullName evidence="13">Penicillin-binding protein</fullName>
    </submittedName>
</protein>
<keyword evidence="6" id="KW-0133">Cell shape</keyword>
<accession>A0A1S2VIJ5</accession>
<dbReference type="InterPro" id="IPR023346">
    <property type="entry name" value="Lysozyme-like_dom_sf"/>
</dbReference>
<feature type="compositionally biased region" description="Basic and acidic residues" evidence="11">
    <location>
        <begin position="710"/>
        <end position="728"/>
    </location>
</feature>
<dbReference type="GO" id="GO:0009252">
    <property type="term" value="P:peptidoglycan biosynthetic process"/>
    <property type="evidence" value="ECO:0007669"/>
    <property type="project" value="UniProtKB-KW"/>
</dbReference>
<reference evidence="13 14" key="1">
    <citation type="submission" date="2016-10" db="EMBL/GenBank/DDBJ databases">
        <title>Arsenicibacter rosenii gen. nov., sp. nov., an efficient arsenic-methylating bacterium isolated from an arsenic-contaminated paddy soil.</title>
        <authorList>
            <person name="Huang K."/>
        </authorList>
    </citation>
    <scope>NUCLEOTIDE SEQUENCE [LARGE SCALE GENOMIC DNA]</scope>
    <source>
        <strain evidence="13 14">SM-1</strain>
    </source>
</reference>
<evidence type="ECO:0000256" key="10">
    <source>
        <dbReference type="ARBA" id="ARBA00023316"/>
    </source>
</evidence>
<proteinExistence type="predicted"/>
<evidence type="ECO:0000256" key="3">
    <source>
        <dbReference type="ARBA" id="ARBA00022676"/>
    </source>
</evidence>
<keyword evidence="10" id="KW-0961">Cell wall biogenesis/degradation</keyword>
<feature type="compositionally biased region" description="Basic and acidic residues" evidence="11">
    <location>
        <begin position="667"/>
        <end position="684"/>
    </location>
</feature>
<dbReference type="OrthoDB" id="9766909at2"/>
<dbReference type="SUPFAM" id="SSF53955">
    <property type="entry name" value="Lysozyme-like"/>
    <property type="match status" value="1"/>
</dbReference>
<feature type="domain" description="Glycosyl transferase family 51" evidence="12">
    <location>
        <begin position="435"/>
        <end position="589"/>
    </location>
</feature>
<evidence type="ECO:0000256" key="6">
    <source>
        <dbReference type="ARBA" id="ARBA00022960"/>
    </source>
</evidence>
<comment type="caution">
    <text evidence="13">The sequence shown here is derived from an EMBL/GenBank/DDBJ whole genome shotgun (WGS) entry which is preliminary data.</text>
</comment>
<keyword evidence="9" id="KW-0472">Membrane</keyword>
<keyword evidence="8" id="KW-1133">Transmembrane helix</keyword>
<dbReference type="Pfam" id="PF00912">
    <property type="entry name" value="Transgly"/>
    <property type="match status" value="1"/>
</dbReference>
<dbReference type="GO" id="GO:0016020">
    <property type="term" value="C:membrane"/>
    <property type="evidence" value="ECO:0007669"/>
    <property type="project" value="InterPro"/>
</dbReference>
<keyword evidence="1" id="KW-1003">Cell membrane</keyword>
<dbReference type="GO" id="GO:0009274">
    <property type="term" value="C:peptidoglycan-based cell wall"/>
    <property type="evidence" value="ECO:0007669"/>
    <property type="project" value="InterPro"/>
</dbReference>
<evidence type="ECO:0000256" key="5">
    <source>
        <dbReference type="ARBA" id="ARBA00022692"/>
    </source>
</evidence>
<evidence type="ECO:0000256" key="8">
    <source>
        <dbReference type="ARBA" id="ARBA00022989"/>
    </source>
</evidence>
<dbReference type="InterPro" id="IPR001264">
    <property type="entry name" value="Glyco_trans_51"/>
</dbReference>
<dbReference type="GO" id="GO:0008360">
    <property type="term" value="P:regulation of cell shape"/>
    <property type="evidence" value="ECO:0007669"/>
    <property type="project" value="UniProtKB-KW"/>
</dbReference>
<dbReference type="PANTHER" id="PTHR30400:SF0">
    <property type="entry name" value="BIOSYNTHETIC PEPTIDOGLYCAN TRANSGLYCOSYLASE"/>
    <property type="match status" value="1"/>
</dbReference>
<sequence length="736" mass="82866">MTDRQRKVLRIVGWTLLGLFLLGSVGVGIAYSKRESLLQVVLERAVKKAKRDYDLDVKIGSARFTGLSSVAFTGISVVPAERDSLARINKVEVGLSLWPLLLGKVALSHLDLENGMVQVIRRDSLTNIDFILHRRKRDSTETSTDRRADLSDVAENLIDQVLSKIPSDMNVRNLAFRLTDNEKRISLLTEAAVIDNEDVTSTLRLNGNEATWHVTGTADPGSREYDLALYADGKPLELKYLEEKFNLKVQADTVRAELKDVDRSGGEFHMEGKGSVRNLRVNHPAIARTDVLVPSAAMDANVFVGENYVGVDSSSVIYLGEVSARPFVKYTIYPTKVYDLQLHTDELNAQSLFNSFPQGLFESLEGMQVSGKLKYDLALHLDAEQPDSVKFDAGLTPIDFKILQMGAVDFRRINNSFVYTPYEKDKPVRDIIIGPENPDFVPLTGISDNLKNAVLTSEDFNFFTHKGFNEKAFRVSIATNFKTKKFKRGASTISMQLVKNAFLNRNKTLSRKVEEILIVWLIENQGLVSKERMYEVYLNFIEWGKNIYGIGEASRYYFGKHPSELDLGESIFLAFVIPSPKRALNWFQPDGSLQVRNVRGYFRIIGKIMARRGLTEPDSGAYGFYSVRLREGLRRQIMPADSAGLDSLMTDPTDEGGGLDGFFKRLFNGDRDKDGNDENAKPKETVQPAQEEANVPLAPAADTVKTRRQLRQERRERKRRERDERKNADPTSGILN</sequence>
<dbReference type="PANTHER" id="PTHR30400">
    <property type="entry name" value="MONOFUNCTIONAL BIOSYNTHETIC PEPTIDOGLYCAN TRANSGLYCOSYLASE"/>
    <property type="match status" value="1"/>
</dbReference>
<dbReference type="AlphaFoldDB" id="A0A1S2VIJ5"/>
<evidence type="ECO:0000256" key="4">
    <source>
        <dbReference type="ARBA" id="ARBA00022679"/>
    </source>
</evidence>